<keyword evidence="4" id="KW-0378">Hydrolase</keyword>
<protein>
    <submittedName>
        <fullName evidence="7">Peptidase S28</fullName>
    </submittedName>
</protein>
<dbReference type="Proteomes" id="UP000800097">
    <property type="component" value="Unassembled WGS sequence"/>
</dbReference>
<gene>
    <name evidence="7" type="ORF">EI97DRAFT_436354</name>
</gene>
<dbReference type="GO" id="GO:0070008">
    <property type="term" value="F:serine-type exopeptidase activity"/>
    <property type="evidence" value="ECO:0007669"/>
    <property type="project" value="InterPro"/>
</dbReference>
<keyword evidence="8" id="KW-1185">Reference proteome</keyword>
<feature type="signal peptide" evidence="6">
    <location>
        <begin position="1"/>
        <end position="20"/>
    </location>
</feature>
<evidence type="ECO:0000256" key="4">
    <source>
        <dbReference type="ARBA" id="ARBA00022801"/>
    </source>
</evidence>
<reference evidence="7" key="1">
    <citation type="journal article" date="2020" name="Stud. Mycol.">
        <title>101 Dothideomycetes genomes: a test case for predicting lifestyles and emergence of pathogens.</title>
        <authorList>
            <person name="Haridas S."/>
            <person name="Albert R."/>
            <person name="Binder M."/>
            <person name="Bloem J."/>
            <person name="Labutti K."/>
            <person name="Salamov A."/>
            <person name="Andreopoulos B."/>
            <person name="Baker S."/>
            <person name="Barry K."/>
            <person name="Bills G."/>
            <person name="Bluhm B."/>
            <person name="Cannon C."/>
            <person name="Castanera R."/>
            <person name="Culley D."/>
            <person name="Daum C."/>
            <person name="Ezra D."/>
            <person name="Gonzalez J."/>
            <person name="Henrissat B."/>
            <person name="Kuo A."/>
            <person name="Liang C."/>
            <person name="Lipzen A."/>
            <person name="Lutzoni F."/>
            <person name="Magnuson J."/>
            <person name="Mondo S."/>
            <person name="Nolan M."/>
            <person name="Ohm R."/>
            <person name="Pangilinan J."/>
            <person name="Park H.-J."/>
            <person name="Ramirez L."/>
            <person name="Alfaro M."/>
            <person name="Sun H."/>
            <person name="Tritt A."/>
            <person name="Yoshinaga Y."/>
            <person name="Zwiers L.-H."/>
            <person name="Turgeon B."/>
            <person name="Goodwin S."/>
            <person name="Spatafora J."/>
            <person name="Crous P."/>
            <person name="Grigoriev I."/>
        </authorList>
    </citation>
    <scope>NUCLEOTIDE SEQUENCE</scope>
    <source>
        <strain evidence="7">CBS 379.55</strain>
    </source>
</reference>
<evidence type="ECO:0000256" key="6">
    <source>
        <dbReference type="SAM" id="SignalP"/>
    </source>
</evidence>
<evidence type="ECO:0000313" key="7">
    <source>
        <dbReference type="EMBL" id="KAF2273112.1"/>
    </source>
</evidence>
<dbReference type="GO" id="GO:0006508">
    <property type="term" value="P:proteolysis"/>
    <property type="evidence" value="ECO:0007669"/>
    <property type="project" value="UniProtKB-KW"/>
</dbReference>
<dbReference type="EMBL" id="ML986513">
    <property type="protein sequence ID" value="KAF2273112.1"/>
    <property type="molecule type" value="Genomic_DNA"/>
</dbReference>
<dbReference type="PANTHER" id="PTHR11010:SF109">
    <property type="entry name" value="PEPTIDASE, FAMILY S28, PUTATIVE (AFU_ORTHOLOGUE AFUA_4G03790)-RELATED"/>
    <property type="match status" value="1"/>
</dbReference>
<evidence type="ECO:0000256" key="2">
    <source>
        <dbReference type="ARBA" id="ARBA00022670"/>
    </source>
</evidence>
<dbReference type="RefSeq" id="XP_033650651.1">
    <property type="nucleotide sequence ID" value="XM_033799074.1"/>
</dbReference>
<dbReference type="OrthoDB" id="1735038at2759"/>
<keyword evidence="5" id="KW-0325">Glycoprotein</keyword>
<dbReference type="SUPFAM" id="SSF53474">
    <property type="entry name" value="alpha/beta-Hydrolases"/>
    <property type="match status" value="1"/>
</dbReference>
<proteinExistence type="inferred from homology"/>
<sequence length="586" mass="66136">MRTCVTGWALALACLQVASALNGAITRKLVEMADMGLYPDGTPMEGVDSDTMMTTFTTDPPFPPPPPTDDIEPEYIELPLDNFAKSKNQDYSYYGTFYNRYWVNDASYKPGGPVFIYDAGEADASTNAQNRLRNSSSFFKRLVDKYQGIGIVWEHRYYGNSTPEPINVNTPPEAFKWLNTEQSLADVDRFAWQFKRKDISYDLTPKTTPWIFVGGSYPGMRAAFMRDKYPDTIYAGYASSAPTQAQIDMSVYFEPVWDGMQAYGYGNCSRDINAAVRYIDNMLEKPVTAAKIKEQFLGLGAADNSHATFADALGTIFYTWQAYGPDGGKQGIGAFCDWIERDPKTNRTAGREGWATSKGAAWTVARWAAWDQFVPMVNDFMTTDCSGSQTVKGNCNLDLKFGDPAMISWTWQYCTQWGYFQSANLGPHQLLSKHNSLNHQKDICHRQFPDANFRDHGFPDWPDVRRTNRIFGGWSLRPSNVYWSGGQFDPWRTLSPLSGEGNAPPVRPFSSRPPRCGEGQDQSSIFGYVIERAQHCYDFRTTKGTPKGAEVSRANFERALDGWLGCWKPRRDSRGPGGRGRQWWRD</sequence>
<accession>A0A6A6J9Q0</accession>
<comment type="similarity">
    <text evidence="1">Belongs to the peptidase S28 family.</text>
</comment>
<name>A0A6A6J9Q0_WESOR</name>
<dbReference type="InterPro" id="IPR029058">
    <property type="entry name" value="AB_hydrolase_fold"/>
</dbReference>
<dbReference type="GO" id="GO:0008239">
    <property type="term" value="F:dipeptidyl-peptidase activity"/>
    <property type="evidence" value="ECO:0007669"/>
    <property type="project" value="TreeGrafter"/>
</dbReference>
<dbReference type="InterPro" id="IPR008758">
    <property type="entry name" value="Peptidase_S28"/>
</dbReference>
<dbReference type="Pfam" id="PF05577">
    <property type="entry name" value="Peptidase_S28"/>
    <property type="match status" value="1"/>
</dbReference>
<keyword evidence="3 6" id="KW-0732">Signal</keyword>
<keyword evidence="2" id="KW-0645">Protease</keyword>
<evidence type="ECO:0000256" key="5">
    <source>
        <dbReference type="ARBA" id="ARBA00023180"/>
    </source>
</evidence>
<evidence type="ECO:0000256" key="1">
    <source>
        <dbReference type="ARBA" id="ARBA00011079"/>
    </source>
</evidence>
<organism evidence="7 8">
    <name type="scientific">Westerdykella ornata</name>
    <dbReference type="NCBI Taxonomy" id="318751"/>
    <lineage>
        <taxon>Eukaryota</taxon>
        <taxon>Fungi</taxon>
        <taxon>Dikarya</taxon>
        <taxon>Ascomycota</taxon>
        <taxon>Pezizomycotina</taxon>
        <taxon>Dothideomycetes</taxon>
        <taxon>Pleosporomycetidae</taxon>
        <taxon>Pleosporales</taxon>
        <taxon>Sporormiaceae</taxon>
        <taxon>Westerdykella</taxon>
    </lineage>
</organism>
<feature type="chain" id="PRO_5025339609" evidence="6">
    <location>
        <begin position="21"/>
        <end position="586"/>
    </location>
</feature>
<evidence type="ECO:0000256" key="3">
    <source>
        <dbReference type="ARBA" id="ARBA00022729"/>
    </source>
</evidence>
<dbReference type="AlphaFoldDB" id="A0A6A6J9Q0"/>
<dbReference type="PANTHER" id="PTHR11010">
    <property type="entry name" value="PROTEASE S28 PRO-X CARBOXYPEPTIDASE-RELATED"/>
    <property type="match status" value="1"/>
</dbReference>
<dbReference type="FunFam" id="3.40.50.1820:FF:000636">
    <property type="entry name" value="Serine peptidase, family S28, putative"/>
    <property type="match status" value="1"/>
</dbReference>
<evidence type="ECO:0000313" key="8">
    <source>
        <dbReference type="Proteomes" id="UP000800097"/>
    </source>
</evidence>
<dbReference type="GeneID" id="54552249"/>
<dbReference type="Gene3D" id="3.40.50.1820">
    <property type="entry name" value="alpha/beta hydrolase"/>
    <property type="match status" value="2"/>
</dbReference>